<gene>
    <name evidence="1" type="ORF">TKK_008162</name>
</gene>
<comment type="caution">
    <text evidence="1">The sequence shown here is derived from an EMBL/GenBank/DDBJ whole genome shotgun (WGS) entry which is preliminary data.</text>
</comment>
<organism evidence="1 2">
    <name type="scientific">Trichogramma kaykai</name>
    <dbReference type="NCBI Taxonomy" id="54128"/>
    <lineage>
        <taxon>Eukaryota</taxon>
        <taxon>Metazoa</taxon>
        <taxon>Ecdysozoa</taxon>
        <taxon>Arthropoda</taxon>
        <taxon>Hexapoda</taxon>
        <taxon>Insecta</taxon>
        <taxon>Pterygota</taxon>
        <taxon>Neoptera</taxon>
        <taxon>Endopterygota</taxon>
        <taxon>Hymenoptera</taxon>
        <taxon>Apocrita</taxon>
        <taxon>Proctotrupomorpha</taxon>
        <taxon>Chalcidoidea</taxon>
        <taxon>Trichogrammatidae</taxon>
        <taxon>Trichogramma</taxon>
    </lineage>
</organism>
<dbReference type="AlphaFoldDB" id="A0ABD2WYI4"/>
<proteinExistence type="predicted"/>
<dbReference type="Proteomes" id="UP001627154">
    <property type="component" value="Unassembled WGS sequence"/>
</dbReference>
<reference evidence="1 2" key="1">
    <citation type="journal article" date="2024" name="bioRxiv">
        <title>A reference genome for Trichogramma kaykai: A tiny desert-dwelling parasitoid wasp with competing sex-ratio distorters.</title>
        <authorList>
            <person name="Culotta J."/>
            <person name="Lindsey A.R."/>
        </authorList>
    </citation>
    <scope>NUCLEOTIDE SEQUENCE [LARGE SCALE GENOMIC DNA]</scope>
    <source>
        <strain evidence="1 2">KSX58</strain>
    </source>
</reference>
<evidence type="ECO:0008006" key="3">
    <source>
        <dbReference type="Google" id="ProtNLM"/>
    </source>
</evidence>
<accession>A0ABD2WYI4</accession>
<sequence>MKFSCIDLSFISANLAIKTNWSVNNDPWGSDHFPITIEINVTPTRLTRKNFKYNLNKLDWDAFHDTLTSNAHLFSSMEFLNCNHVERYNSFKNLIISAIENNMQSKRSTHSTKEKKTRVTTVQATKQSNKTTIENNIWRDDECERAVRIRTATYKSLKYRCTLETLINYKKIVAETRRKLKETKKQSFMNLCQSVHKFTPIAKV</sequence>
<dbReference type="Gene3D" id="3.60.10.10">
    <property type="entry name" value="Endonuclease/exonuclease/phosphatase"/>
    <property type="match status" value="1"/>
</dbReference>
<dbReference type="InterPro" id="IPR036691">
    <property type="entry name" value="Endo/exonu/phosph_ase_sf"/>
</dbReference>
<dbReference type="SUPFAM" id="SSF56219">
    <property type="entry name" value="DNase I-like"/>
    <property type="match status" value="1"/>
</dbReference>
<keyword evidence="2" id="KW-1185">Reference proteome</keyword>
<evidence type="ECO:0000313" key="1">
    <source>
        <dbReference type="EMBL" id="KAL3397924.1"/>
    </source>
</evidence>
<protein>
    <recommendedName>
        <fullName evidence="3">Endonuclease/exonuclease/phosphatase domain-containing protein</fullName>
    </recommendedName>
</protein>
<name>A0ABD2WYI4_9HYME</name>
<evidence type="ECO:0000313" key="2">
    <source>
        <dbReference type="Proteomes" id="UP001627154"/>
    </source>
</evidence>
<dbReference type="EMBL" id="JBJJXI010000060">
    <property type="protein sequence ID" value="KAL3397924.1"/>
    <property type="molecule type" value="Genomic_DNA"/>
</dbReference>